<dbReference type="InterPro" id="IPR027417">
    <property type="entry name" value="P-loop_NTPase"/>
</dbReference>
<dbReference type="AlphaFoldDB" id="A0A7S4SHW7"/>
<dbReference type="Gene3D" id="3.40.50.300">
    <property type="entry name" value="P-loop containing nucleotide triphosphate hydrolases"/>
    <property type="match status" value="1"/>
</dbReference>
<feature type="compositionally biased region" description="Basic and acidic residues" evidence="1">
    <location>
        <begin position="116"/>
        <end position="128"/>
    </location>
</feature>
<feature type="region of interest" description="Disordered" evidence="1">
    <location>
        <begin position="39"/>
        <end position="73"/>
    </location>
</feature>
<dbReference type="EMBL" id="HBNS01046070">
    <property type="protein sequence ID" value="CAE4646378.1"/>
    <property type="molecule type" value="Transcribed_RNA"/>
</dbReference>
<evidence type="ECO:0008006" key="4">
    <source>
        <dbReference type="Google" id="ProtNLM"/>
    </source>
</evidence>
<gene>
    <name evidence="3" type="ORF">DBRI00130_LOCUS35616</name>
</gene>
<evidence type="ECO:0000256" key="1">
    <source>
        <dbReference type="SAM" id="MobiDB-lite"/>
    </source>
</evidence>
<keyword evidence="2" id="KW-0812">Transmembrane</keyword>
<feature type="region of interest" description="Disordered" evidence="1">
    <location>
        <begin position="91"/>
        <end position="203"/>
    </location>
</feature>
<feature type="compositionally biased region" description="Acidic residues" evidence="1">
    <location>
        <begin position="129"/>
        <end position="166"/>
    </location>
</feature>
<dbReference type="PANTHER" id="PTHR32301">
    <property type="entry name" value="COUNTIN RECEPTOR CNR3-RELATED"/>
    <property type="match status" value="1"/>
</dbReference>
<accession>A0A7S4SHW7</accession>
<organism evidence="3">
    <name type="scientific">Ditylum brightwellii</name>
    <dbReference type="NCBI Taxonomy" id="49249"/>
    <lineage>
        <taxon>Eukaryota</taxon>
        <taxon>Sar</taxon>
        <taxon>Stramenopiles</taxon>
        <taxon>Ochrophyta</taxon>
        <taxon>Bacillariophyta</taxon>
        <taxon>Mediophyceae</taxon>
        <taxon>Lithodesmiophycidae</taxon>
        <taxon>Lithodesmiales</taxon>
        <taxon>Lithodesmiaceae</taxon>
        <taxon>Ditylum</taxon>
    </lineage>
</organism>
<protein>
    <recommendedName>
        <fullName evidence="4">Sulfotransferase domain-containing protein</fullName>
    </recommendedName>
</protein>
<evidence type="ECO:0000256" key="2">
    <source>
        <dbReference type="SAM" id="Phobius"/>
    </source>
</evidence>
<keyword evidence="2" id="KW-0472">Membrane</keyword>
<feature type="compositionally biased region" description="Basic residues" evidence="1">
    <location>
        <begin position="105"/>
        <end position="115"/>
    </location>
</feature>
<name>A0A7S4SHW7_9STRA</name>
<dbReference type="InterPro" id="IPR053259">
    <property type="entry name" value="Golvesin-related_Golgi"/>
</dbReference>
<dbReference type="PANTHER" id="PTHR32301:SF6">
    <property type="entry name" value="GOLVESIN-RELATED"/>
    <property type="match status" value="1"/>
</dbReference>
<sequence>MKKMIPTQNREKQILYILSILILFIFGFNNYMQEWKLSHPTTNKKTSSSSSTKDPPRERTKKQQYHVEVRHPPEGVGVPLVYEHIVDVVNRPTAPYPPGRDDKKKGKVRRRRRRRRLEEKEEEKKEEKEGEEEDAEVEDADADVDVDADADADADADVNKEEDTDLNDLIKPTTDIDEKEEETEEEEEEAEEEEEEDTSDNTAIPIFWHIERSGGSSITRVLGSCLSLVQASAIPSFYNHPLPTMLSVARISDQKYVTVDLTAPAGIHHAKNTGLLTTFHYLTDLIVTHMPYTIAQDLLDGEHKGRLFVLLRHPIHMALSLFNHLQHLPQHHPQFDGTLKNMQIHDWVLHHPTFPDNILLRTILGYNHDPFPRALTEVDLNTAKYILKTKVIIGLLEQKGPSMERFMNYFMWDDHSPFQNQARVDECMERALHWGWYHKSPPSDYYDHFRQEVMNEESSLFLLMKQKNMFDFELYEYAKYLFWWQGMELELD</sequence>
<feature type="compositionally biased region" description="Low complexity" evidence="1">
    <location>
        <begin position="41"/>
        <end position="53"/>
    </location>
</feature>
<keyword evidence="2" id="KW-1133">Transmembrane helix</keyword>
<evidence type="ECO:0000313" key="3">
    <source>
        <dbReference type="EMBL" id="CAE4646378.1"/>
    </source>
</evidence>
<feature type="compositionally biased region" description="Acidic residues" evidence="1">
    <location>
        <begin position="175"/>
        <end position="199"/>
    </location>
</feature>
<reference evidence="3" key="1">
    <citation type="submission" date="2021-01" db="EMBL/GenBank/DDBJ databases">
        <authorList>
            <person name="Corre E."/>
            <person name="Pelletier E."/>
            <person name="Niang G."/>
            <person name="Scheremetjew M."/>
            <person name="Finn R."/>
            <person name="Kale V."/>
            <person name="Holt S."/>
            <person name="Cochrane G."/>
            <person name="Meng A."/>
            <person name="Brown T."/>
            <person name="Cohen L."/>
        </authorList>
    </citation>
    <scope>NUCLEOTIDE SEQUENCE</scope>
    <source>
        <strain evidence="3">GSO104</strain>
    </source>
</reference>
<proteinExistence type="predicted"/>
<feature type="transmembrane region" description="Helical" evidence="2">
    <location>
        <begin position="14"/>
        <end position="32"/>
    </location>
</feature>